<dbReference type="Pfam" id="PF07993">
    <property type="entry name" value="NAD_binding_4"/>
    <property type="match status" value="1"/>
</dbReference>
<organism evidence="5 6">
    <name type="scientific">Hyaloscypha hepaticicola</name>
    <dbReference type="NCBI Taxonomy" id="2082293"/>
    <lineage>
        <taxon>Eukaryota</taxon>
        <taxon>Fungi</taxon>
        <taxon>Dikarya</taxon>
        <taxon>Ascomycota</taxon>
        <taxon>Pezizomycotina</taxon>
        <taxon>Leotiomycetes</taxon>
        <taxon>Helotiales</taxon>
        <taxon>Hyaloscyphaceae</taxon>
        <taxon>Hyaloscypha</taxon>
    </lineage>
</organism>
<dbReference type="AlphaFoldDB" id="A0A2J6Q2A8"/>
<dbReference type="PANTHER" id="PTHR43439">
    <property type="entry name" value="PHENYLACETATE-COENZYME A LIGASE"/>
    <property type="match status" value="1"/>
</dbReference>
<dbReference type="SUPFAM" id="SSF56801">
    <property type="entry name" value="Acetyl-CoA synthetase-like"/>
    <property type="match status" value="1"/>
</dbReference>
<dbReference type="PANTHER" id="PTHR43439:SF2">
    <property type="entry name" value="ENZYME, PUTATIVE (JCVI)-RELATED"/>
    <property type="match status" value="1"/>
</dbReference>
<dbReference type="EMBL" id="KZ613485">
    <property type="protein sequence ID" value="PMD20413.1"/>
    <property type="molecule type" value="Genomic_DNA"/>
</dbReference>
<reference evidence="5 6" key="1">
    <citation type="submission" date="2016-05" db="EMBL/GenBank/DDBJ databases">
        <title>A degradative enzymes factory behind the ericoid mycorrhizal symbiosis.</title>
        <authorList>
            <consortium name="DOE Joint Genome Institute"/>
            <person name="Martino E."/>
            <person name="Morin E."/>
            <person name="Grelet G."/>
            <person name="Kuo A."/>
            <person name="Kohler A."/>
            <person name="Daghino S."/>
            <person name="Barry K."/>
            <person name="Choi C."/>
            <person name="Cichocki N."/>
            <person name="Clum A."/>
            <person name="Copeland A."/>
            <person name="Hainaut M."/>
            <person name="Haridas S."/>
            <person name="Labutti K."/>
            <person name="Lindquist E."/>
            <person name="Lipzen A."/>
            <person name="Khouja H.-R."/>
            <person name="Murat C."/>
            <person name="Ohm R."/>
            <person name="Olson A."/>
            <person name="Spatafora J."/>
            <person name="Veneault-Fourrey C."/>
            <person name="Henrissat B."/>
            <person name="Grigoriev I."/>
            <person name="Martin F."/>
            <person name="Perotto S."/>
        </authorList>
    </citation>
    <scope>NUCLEOTIDE SEQUENCE [LARGE SCALE GENOMIC DNA]</scope>
    <source>
        <strain evidence="5 6">UAMH 7357</strain>
    </source>
</reference>
<dbReference type="InterPro" id="IPR036291">
    <property type="entry name" value="NAD(P)-bd_dom_sf"/>
</dbReference>
<evidence type="ECO:0000313" key="5">
    <source>
        <dbReference type="EMBL" id="PMD20413.1"/>
    </source>
</evidence>
<dbReference type="Gene3D" id="3.40.50.12780">
    <property type="entry name" value="N-terminal domain of ligase-like"/>
    <property type="match status" value="1"/>
</dbReference>
<dbReference type="SUPFAM" id="SSF51735">
    <property type="entry name" value="NAD(P)-binding Rossmann-fold domains"/>
    <property type="match status" value="1"/>
</dbReference>
<dbReference type="STRING" id="1745343.A0A2J6Q2A8"/>
<dbReference type="Proteomes" id="UP000235672">
    <property type="component" value="Unassembled WGS sequence"/>
</dbReference>
<proteinExistence type="predicted"/>
<accession>A0A2J6Q2A8</accession>
<dbReference type="Pfam" id="PF00501">
    <property type="entry name" value="AMP-binding"/>
    <property type="match status" value="1"/>
</dbReference>
<feature type="domain" description="AMP-dependent synthetase/ligase" evidence="3">
    <location>
        <begin position="55"/>
        <end position="340"/>
    </location>
</feature>
<sequence>MTLNDQDCTQSFFEDFAGYLDLLEHPGPTEDPTILTFVLNCRIRYGQYRRENTYLNHLVDGAAKALIQSGLPPVKEETVVGVYSTSDLDFLVNIYALGRLRYTSFLISPRLPPSAVSSLLKLTEARIFLHAPEHAQLAEDSTILIAYPIQSLTILPRKIYDNPNDTSPPFSRNVEPITEQSRRYMMLHSSGSIGLPKPIDYTNSRLLITCLTSPSLVAFQSLTFSHAHGLITYNQAIWSRKTIYLFNSHVPQANSTLCDAIEAASPDIVWTVPYVLKLLAETKRGIQALIKCKVVSSSGSRCSDELGDMLIERDVFLGCLFGSTEASLLFTSLTRPRNDKAWNYLHPPPHVSPFLLMKPISDESNVCECAGRRSSHTLLNGEKVLPLPIEGRIVYDPLVKEAVVFGVDRPVPGILLFRADTKEANEPSADEYLMSVWPSIEDANEKTEAFSQVGRSMVVIIEHDTKYPETDKSTIKRWQLYEELASQSGTLVLDVPELEFWLLARFRELGIELNKCPDFFSSGVDSLKAIQIRSLIIQTLDLGGNERSLASMIVYDCGNIITLSQKLLAFEWARKVLTGATGFLGIHLLSQLVADPRITKIYCLIRITNTQTAFGRLNLALKYYHLAHLITSPKIICLACNLAETNFGLDLQNFQTLTAETTHIIHCAWTVNFALPLPSFRADLARLQNLLSLSLSTTSRPEPADFVFCSSIAAALRTSPPALISSTPLNLSQASSTGYGRSKCVGEKVVQQAVKKSNARARVARIGQIVPSRKDGATKLWNQNEMIPLLIRSAKFVGALPDKLSSGDSCNWMEVDVVAGLICEIARFSKKRENGEREDNFLYNLVHPRSFPWRNDFLPKLKELGLMFRAVGYKEWLQKIRDSEADLVQNPSRKLLGFSESQKWAGNGENKFNTGVLGGTKNLLWTELRVADGDLVAEILAAWKMLS</sequence>
<feature type="domain" description="Thioester reductase (TE)" evidence="4">
    <location>
        <begin position="577"/>
        <end position="820"/>
    </location>
</feature>
<dbReference type="Pfam" id="PF23562">
    <property type="entry name" value="AMP-binding_C_3"/>
    <property type="match status" value="1"/>
</dbReference>
<protein>
    <submittedName>
        <fullName evidence="5">Acetyl-CoA synthetase-like protein</fullName>
    </submittedName>
</protein>
<gene>
    <name evidence="5" type="ORF">NA56DRAFT_723056</name>
</gene>
<dbReference type="InterPro" id="IPR042099">
    <property type="entry name" value="ANL_N_sf"/>
</dbReference>
<dbReference type="InterPro" id="IPR006162">
    <property type="entry name" value="Ppantetheine_attach_site"/>
</dbReference>
<keyword evidence="1" id="KW-0596">Phosphopantetheine</keyword>
<evidence type="ECO:0000259" key="3">
    <source>
        <dbReference type="Pfam" id="PF00501"/>
    </source>
</evidence>
<dbReference type="OrthoDB" id="3531122at2759"/>
<keyword evidence="2" id="KW-0597">Phosphoprotein</keyword>
<evidence type="ECO:0000256" key="2">
    <source>
        <dbReference type="ARBA" id="ARBA00022553"/>
    </source>
</evidence>
<dbReference type="InterPro" id="IPR013120">
    <property type="entry name" value="FAR_NAD-bd"/>
</dbReference>
<evidence type="ECO:0000256" key="1">
    <source>
        <dbReference type="ARBA" id="ARBA00022450"/>
    </source>
</evidence>
<dbReference type="InterPro" id="IPR000873">
    <property type="entry name" value="AMP-dep_synth/lig_dom"/>
</dbReference>
<dbReference type="PROSITE" id="PS00012">
    <property type="entry name" value="PHOSPHOPANTETHEINE"/>
    <property type="match status" value="1"/>
</dbReference>
<evidence type="ECO:0000313" key="6">
    <source>
        <dbReference type="Proteomes" id="UP000235672"/>
    </source>
</evidence>
<name>A0A2J6Q2A8_9HELO</name>
<dbReference type="Gene3D" id="3.40.50.720">
    <property type="entry name" value="NAD(P)-binding Rossmann-like Domain"/>
    <property type="match status" value="1"/>
</dbReference>
<dbReference type="InterPro" id="IPR051414">
    <property type="entry name" value="Adenylate-forming_Reductase"/>
</dbReference>
<keyword evidence="6" id="KW-1185">Reference proteome</keyword>
<evidence type="ECO:0000259" key="4">
    <source>
        <dbReference type="Pfam" id="PF07993"/>
    </source>
</evidence>